<proteinExistence type="predicted"/>
<sequence length="237" mass="25671">MAVKKHSWPVFVLIVFLTLSAGAVSAEKVTGGGVTVDYVIPCSGLPAPLSGPGITLEAIGGQPVIGIFSDGLTPEAAFLPSLEVSGVYTYNDPAEPMRYGLTYYQSFYLRSSAYADLAAIMADVNAALEAAGITAYECIEVDHYDPANQGWEETARWRNYDQQLDFYHARPIYSPATGAVTYEYTPASPAANFAQGDYVYFGFGKISVPAAAYEGSHWKYRDALDARSALKFNWAPK</sequence>
<accession>A0A1F4PYX6</accession>
<name>A0A1F4PYX6_UNCSA</name>
<evidence type="ECO:0000313" key="1">
    <source>
        <dbReference type="EMBL" id="OGB88895.1"/>
    </source>
</evidence>
<organism evidence="1 2">
    <name type="scientific">candidate division WOR-1 bacterium RIFCSPHIGHO2_01_FULL_53_15</name>
    <dbReference type="NCBI Taxonomy" id="1802564"/>
    <lineage>
        <taxon>Bacteria</taxon>
        <taxon>Bacillati</taxon>
        <taxon>Saganbacteria</taxon>
    </lineage>
</organism>
<dbReference type="Proteomes" id="UP000178724">
    <property type="component" value="Unassembled WGS sequence"/>
</dbReference>
<protein>
    <submittedName>
        <fullName evidence="1">Uncharacterized protein</fullName>
    </submittedName>
</protein>
<comment type="caution">
    <text evidence="1">The sequence shown here is derived from an EMBL/GenBank/DDBJ whole genome shotgun (WGS) entry which is preliminary data.</text>
</comment>
<dbReference type="AlphaFoldDB" id="A0A1F4PYX6"/>
<gene>
    <name evidence="1" type="ORF">A2625_00245</name>
</gene>
<reference evidence="1 2" key="1">
    <citation type="journal article" date="2016" name="Nat. Commun.">
        <title>Thousands of microbial genomes shed light on interconnected biogeochemical processes in an aquifer system.</title>
        <authorList>
            <person name="Anantharaman K."/>
            <person name="Brown C.T."/>
            <person name="Hug L.A."/>
            <person name="Sharon I."/>
            <person name="Castelle C.J."/>
            <person name="Probst A.J."/>
            <person name="Thomas B.C."/>
            <person name="Singh A."/>
            <person name="Wilkins M.J."/>
            <person name="Karaoz U."/>
            <person name="Brodie E.L."/>
            <person name="Williams K.H."/>
            <person name="Hubbard S.S."/>
            <person name="Banfield J.F."/>
        </authorList>
    </citation>
    <scope>NUCLEOTIDE SEQUENCE [LARGE SCALE GENOMIC DNA]</scope>
</reference>
<dbReference type="EMBL" id="METM01000032">
    <property type="protein sequence ID" value="OGB88895.1"/>
    <property type="molecule type" value="Genomic_DNA"/>
</dbReference>
<evidence type="ECO:0000313" key="2">
    <source>
        <dbReference type="Proteomes" id="UP000178724"/>
    </source>
</evidence>